<dbReference type="GO" id="GO:0003676">
    <property type="term" value="F:nucleic acid binding"/>
    <property type="evidence" value="ECO:0007669"/>
    <property type="project" value="InterPro"/>
</dbReference>
<keyword evidence="1" id="KW-1185">Reference proteome</keyword>
<dbReference type="SUPFAM" id="SSF53098">
    <property type="entry name" value="Ribonuclease H-like"/>
    <property type="match status" value="1"/>
</dbReference>
<dbReference type="Proteomes" id="UP000095285">
    <property type="component" value="Unassembled WGS sequence"/>
</dbReference>
<dbReference type="AlphaFoldDB" id="A0A1I7VQL4"/>
<dbReference type="InterPro" id="IPR012337">
    <property type="entry name" value="RNaseH-like_sf"/>
</dbReference>
<dbReference type="InterPro" id="IPR036397">
    <property type="entry name" value="RNaseH_sf"/>
</dbReference>
<dbReference type="STRING" id="7209.A0A1I7VQL4"/>
<name>A0A1I7VQL4_LOALO</name>
<reference evidence="1" key="1">
    <citation type="submission" date="2012-04" db="EMBL/GenBank/DDBJ databases">
        <title>The Genome Sequence of Loa loa.</title>
        <authorList>
            <consortium name="The Broad Institute Genome Sequencing Platform"/>
            <consortium name="Broad Institute Genome Sequencing Center for Infectious Disease"/>
            <person name="Nutman T.B."/>
            <person name="Fink D.L."/>
            <person name="Russ C."/>
            <person name="Young S."/>
            <person name="Zeng Q."/>
            <person name="Gargeya S."/>
            <person name="Alvarado L."/>
            <person name="Berlin A."/>
            <person name="Chapman S.B."/>
            <person name="Chen Z."/>
            <person name="Freedman E."/>
            <person name="Gellesch M."/>
            <person name="Goldberg J."/>
            <person name="Griggs A."/>
            <person name="Gujja S."/>
            <person name="Heilman E.R."/>
            <person name="Heiman D."/>
            <person name="Howarth C."/>
            <person name="Mehta T."/>
            <person name="Neiman D."/>
            <person name="Pearson M."/>
            <person name="Roberts A."/>
            <person name="Saif S."/>
            <person name="Shea T."/>
            <person name="Shenoy N."/>
            <person name="Sisk P."/>
            <person name="Stolte C."/>
            <person name="Sykes S."/>
            <person name="White J."/>
            <person name="Yandava C."/>
            <person name="Haas B."/>
            <person name="Henn M.R."/>
            <person name="Nusbaum C."/>
            <person name="Birren B."/>
        </authorList>
    </citation>
    <scope>NUCLEOTIDE SEQUENCE [LARGE SCALE GENOMIC DNA]</scope>
</reference>
<dbReference type="Gene3D" id="3.30.420.10">
    <property type="entry name" value="Ribonuclease H-like superfamily/Ribonuclease H"/>
    <property type="match status" value="1"/>
</dbReference>
<proteinExistence type="predicted"/>
<dbReference type="PANTHER" id="PTHR47331:SF6">
    <property type="entry name" value="DOUBLECORTIN DOMAIN-CONTAINING PROTEIN"/>
    <property type="match status" value="1"/>
</dbReference>
<accession>A0A1I7VQL4</accession>
<dbReference type="WBParaSite" id="EN70_5198">
    <property type="protein sequence ID" value="EN70_5198"/>
    <property type="gene ID" value="EN70_5198"/>
</dbReference>
<organism evidence="1 2">
    <name type="scientific">Loa loa</name>
    <name type="common">Eye worm</name>
    <name type="synonym">Filaria loa</name>
    <dbReference type="NCBI Taxonomy" id="7209"/>
    <lineage>
        <taxon>Eukaryota</taxon>
        <taxon>Metazoa</taxon>
        <taxon>Ecdysozoa</taxon>
        <taxon>Nematoda</taxon>
        <taxon>Chromadorea</taxon>
        <taxon>Rhabditida</taxon>
        <taxon>Spirurina</taxon>
        <taxon>Spiruromorpha</taxon>
        <taxon>Filarioidea</taxon>
        <taxon>Onchocercidae</taxon>
        <taxon>Loa</taxon>
    </lineage>
</organism>
<reference evidence="2" key="2">
    <citation type="submission" date="2016-11" db="UniProtKB">
        <authorList>
            <consortium name="WormBaseParasite"/>
        </authorList>
    </citation>
    <scope>IDENTIFICATION</scope>
</reference>
<protein>
    <submittedName>
        <fullName evidence="2">Integrase catalytic domain-containing protein</fullName>
    </submittedName>
</protein>
<dbReference type="PANTHER" id="PTHR47331">
    <property type="entry name" value="PHD-TYPE DOMAIN-CONTAINING PROTEIN"/>
    <property type="match status" value="1"/>
</dbReference>
<sequence length="270" mass="31307">MATRGISSTKLRYNRLWWNDPYWLDKDPSQWPNGGFSYNAEDEIIQAVMTNLAKTTTHNYVEDKIQFIEAHRFSKWTKIIKVTVWTLRFIKRFYKRDIPWLKSLSITGADFGFRNEGPNKTNNILMHGLEAMESKTLQIATDAKLTRITSNAIKIIRAGRFRLFGPLSIKSPTGVIKRWIALFTCFTTRAVHLELVEDLSAENFSHIMRRFVARRGYPKLILSDNASQFQLVFKKIMDEKANFLGGKGMIWRNTIPRAPWVVAFINGLLD</sequence>
<evidence type="ECO:0000313" key="2">
    <source>
        <dbReference type="WBParaSite" id="EN70_5198"/>
    </source>
</evidence>
<evidence type="ECO:0000313" key="1">
    <source>
        <dbReference type="Proteomes" id="UP000095285"/>
    </source>
</evidence>